<protein>
    <submittedName>
        <fullName evidence="3">Uncharacterized protein</fullName>
    </submittedName>
</protein>
<keyword evidence="1" id="KW-0833">Ubl conjugation pathway</keyword>
<gene>
    <name evidence="3" type="ORF">THARTR1_02299</name>
</gene>
<feature type="region of interest" description="Disordered" evidence="2">
    <location>
        <begin position="281"/>
        <end position="325"/>
    </location>
</feature>
<evidence type="ECO:0000313" key="3">
    <source>
        <dbReference type="EMBL" id="PNP58141.1"/>
    </source>
</evidence>
<proteinExistence type="predicted"/>
<dbReference type="OrthoDB" id="5240432at2759"/>
<reference evidence="3 4" key="1">
    <citation type="submission" date="2017-02" db="EMBL/GenBank/DDBJ databases">
        <title>Genomes of Trichoderma spp. with biocontrol activity.</title>
        <authorList>
            <person name="Gardiner D."/>
            <person name="Kazan K."/>
            <person name="Vos C."/>
            <person name="Harvey P."/>
        </authorList>
    </citation>
    <scope>NUCLEOTIDE SEQUENCE [LARGE SCALE GENOMIC DNA]</scope>
    <source>
        <strain evidence="3 4">Tr1</strain>
    </source>
</reference>
<dbReference type="InterPro" id="IPR051983">
    <property type="entry name" value="WSB_SOCS-box_domain"/>
</dbReference>
<accession>A0A2K0UK30</accession>
<dbReference type="EMBL" id="MTYI01000023">
    <property type="protein sequence ID" value="PNP58141.1"/>
    <property type="molecule type" value="Genomic_DNA"/>
</dbReference>
<dbReference type="InterPro" id="IPR011044">
    <property type="entry name" value="Quino_amine_DH_bsu"/>
</dbReference>
<name>A0A2K0UK30_TRIHA</name>
<dbReference type="PANTHER" id="PTHR15622">
    <property type="entry name" value="WD40 REPEAT PROTEIN"/>
    <property type="match status" value="1"/>
</dbReference>
<dbReference type="Proteomes" id="UP000236290">
    <property type="component" value="Unassembled WGS sequence"/>
</dbReference>
<dbReference type="AlphaFoldDB" id="A0A2K0UK30"/>
<dbReference type="PANTHER" id="PTHR15622:SF2">
    <property type="entry name" value="U4_U6 SMALL NUCLEAR RIBONUCLEOPROTEIN PRP4"/>
    <property type="match status" value="1"/>
</dbReference>
<dbReference type="InterPro" id="IPR015943">
    <property type="entry name" value="WD40/YVTN_repeat-like_dom_sf"/>
</dbReference>
<dbReference type="Gene3D" id="2.130.10.10">
    <property type="entry name" value="YVTN repeat-like/Quinoprotein amine dehydrogenase"/>
    <property type="match status" value="1"/>
</dbReference>
<evidence type="ECO:0000313" key="4">
    <source>
        <dbReference type="Proteomes" id="UP000236290"/>
    </source>
</evidence>
<evidence type="ECO:0000256" key="1">
    <source>
        <dbReference type="ARBA" id="ARBA00022786"/>
    </source>
</evidence>
<comment type="caution">
    <text evidence="3">The sequence shown here is derived from an EMBL/GenBank/DDBJ whole genome shotgun (WGS) entry which is preliminary data.</text>
</comment>
<dbReference type="SUPFAM" id="SSF50969">
    <property type="entry name" value="YVTN repeat-like/Quinoprotein amine dehydrogenase"/>
    <property type="match status" value="1"/>
</dbReference>
<dbReference type="GO" id="GO:0000209">
    <property type="term" value="P:protein polyubiquitination"/>
    <property type="evidence" value="ECO:0007669"/>
    <property type="project" value="TreeGrafter"/>
</dbReference>
<sequence>MTWKYSLGSVVFSHDSAIIAAGPRDNDKIQLWSVVDGSFLFELPGARPFVFSHDSALIASHLETGRVGLWRTTTGDFVQELQNNFDDALESIVFSCDSALLAATAGKKLKLWRVASGECIRTLRSDDDMLQSVTISHDSALVAAMSRYRSIIAVWRVDTGDLVQCVDLHCAPSWCSRHLSFTKDKLEILTSIGLVAIDGTGGSVDWTPLPPHLVGPCISSDWNWITWNNDNILRLPVEFQTSDSAISGSTVALRSESGRVIFIRLSADELSNLYGEDNELSNLYGEDDNELTDLYGEDDDELSEPYDEDDDELSDPYGEDDDSST</sequence>
<organism evidence="3 4">
    <name type="scientific">Trichoderma harzianum</name>
    <name type="common">Hypocrea lixii</name>
    <dbReference type="NCBI Taxonomy" id="5544"/>
    <lineage>
        <taxon>Eukaryota</taxon>
        <taxon>Fungi</taxon>
        <taxon>Dikarya</taxon>
        <taxon>Ascomycota</taxon>
        <taxon>Pezizomycotina</taxon>
        <taxon>Sordariomycetes</taxon>
        <taxon>Hypocreomycetidae</taxon>
        <taxon>Hypocreales</taxon>
        <taxon>Hypocreaceae</taxon>
        <taxon>Trichoderma</taxon>
    </lineage>
</organism>
<feature type="compositionally biased region" description="Acidic residues" evidence="2">
    <location>
        <begin position="285"/>
        <end position="325"/>
    </location>
</feature>
<evidence type="ECO:0000256" key="2">
    <source>
        <dbReference type="SAM" id="MobiDB-lite"/>
    </source>
</evidence>